<feature type="chain" id="PRO_5022211110" description="UrcA family protein" evidence="1">
    <location>
        <begin position="32"/>
        <end position="123"/>
    </location>
</feature>
<evidence type="ECO:0000313" key="3">
    <source>
        <dbReference type="Proteomes" id="UP000320516"/>
    </source>
</evidence>
<dbReference type="EMBL" id="VITV01000003">
    <property type="protein sequence ID" value="TWB77224.1"/>
    <property type="molecule type" value="Genomic_DNA"/>
</dbReference>
<evidence type="ECO:0000313" key="2">
    <source>
        <dbReference type="EMBL" id="TWB77224.1"/>
    </source>
</evidence>
<keyword evidence="1" id="KW-0732">Signal</keyword>
<dbReference type="RefSeq" id="WP_145609861.1">
    <property type="nucleotide sequence ID" value="NZ_JARPAF010000004.1"/>
</dbReference>
<sequence>MNTRTLSNSIKYITAAVLAGAAVLGAPAAFAAAATAPIAAGDAAAVRHTCHQTLGLTINDVDYAACVTTLEQALAVALPAERHSAPGGSSACTEVGLLPGSAGYARCAANLEGALIQARLAPN</sequence>
<reference evidence="2 3" key="1">
    <citation type="submission" date="2019-06" db="EMBL/GenBank/DDBJ databases">
        <title>Genomic Encyclopedia of Type Strains, Phase IV (KMG-V): Genome sequencing to study the core and pangenomes of soil and plant-associated prokaryotes.</title>
        <authorList>
            <person name="Whitman W."/>
        </authorList>
    </citation>
    <scope>NUCLEOTIDE SEQUENCE [LARGE SCALE GENOMIC DNA]</scope>
    <source>
        <strain evidence="2 3">BR 12005</strain>
    </source>
</reference>
<name>A0A560K5X3_9PROT</name>
<organism evidence="2 3">
    <name type="scientific">Nitrospirillum amazonense</name>
    <dbReference type="NCBI Taxonomy" id="28077"/>
    <lineage>
        <taxon>Bacteria</taxon>
        <taxon>Pseudomonadati</taxon>
        <taxon>Pseudomonadota</taxon>
        <taxon>Alphaproteobacteria</taxon>
        <taxon>Rhodospirillales</taxon>
        <taxon>Azospirillaceae</taxon>
        <taxon>Nitrospirillum</taxon>
    </lineage>
</organism>
<proteinExistence type="predicted"/>
<feature type="signal peptide" evidence="1">
    <location>
        <begin position="1"/>
        <end position="31"/>
    </location>
</feature>
<accession>A0A560K5X3</accession>
<evidence type="ECO:0008006" key="4">
    <source>
        <dbReference type="Google" id="ProtNLM"/>
    </source>
</evidence>
<comment type="caution">
    <text evidence="2">The sequence shown here is derived from an EMBL/GenBank/DDBJ whole genome shotgun (WGS) entry which is preliminary data.</text>
</comment>
<dbReference type="AlphaFoldDB" id="A0A560K5X3"/>
<protein>
    <recommendedName>
        <fullName evidence="4">UrcA family protein</fullName>
    </recommendedName>
</protein>
<dbReference type="Proteomes" id="UP000320516">
    <property type="component" value="Unassembled WGS sequence"/>
</dbReference>
<gene>
    <name evidence="2" type="ORF">FBZ87_10337</name>
</gene>
<evidence type="ECO:0000256" key="1">
    <source>
        <dbReference type="SAM" id="SignalP"/>
    </source>
</evidence>